<protein>
    <submittedName>
        <fullName evidence="1">Uncharacterized protein</fullName>
    </submittedName>
</protein>
<evidence type="ECO:0000313" key="1">
    <source>
        <dbReference type="EMBL" id="WEF34908.1"/>
    </source>
</evidence>
<dbReference type="RefSeq" id="WP_277417579.1">
    <property type="nucleotide sequence ID" value="NZ_CP119083.1"/>
</dbReference>
<gene>
    <name evidence="1" type="ORF">PX653_09150</name>
</gene>
<proteinExistence type="predicted"/>
<organism evidence="1 2">
    <name type="scientific">Pseudoduganella chitinolytica</name>
    <dbReference type="NCBI Taxonomy" id="34070"/>
    <lineage>
        <taxon>Bacteria</taxon>
        <taxon>Pseudomonadati</taxon>
        <taxon>Pseudomonadota</taxon>
        <taxon>Betaproteobacteria</taxon>
        <taxon>Burkholderiales</taxon>
        <taxon>Oxalobacteraceae</taxon>
        <taxon>Telluria group</taxon>
        <taxon>Pseudoduganella</taxon>
    </lineage>
</organism>
<accession>A0ABY8BHS9</accession>
<name>A0ABY8BHS9_9BURK</name>
<keyword evidence="2" id="KW-1185">Reference proteome</keyword>
<dbReference type="Proteomes" id="UP001216510">
    <property type="component" value="Chromosome"/>
</dbReference>
<evidence type="ECO:0000313" key="2">
    <source>
        <dbReference type="Proteomes" id="UP001216510"/>
    </source>
</evidence>
<dbReference type="EMBL" id="CP119083">
    <property type="protein sequence ID" value="WEF34908.1"/>
    <property type="molecule type" value="Genomic_DNA"/>
</dbReference>
<sequence length="52" mass="6041">MTDRDCEDCTHCQTINEDQDNYCHLQQRVVYVTCDKFSPLDGAARNQTNTKD</sequence>
<reference evidence="1 2" key="1">
    <citation type="submission" date="2023-02" db="EMBL/GenBank/DDBJ databases">
        <title>Gemone sequence of Telluria chitinolytica ACM 3522T.</title>
        <authorList>
            <person name="Frediansyah A."/>
            <person name="Miess H."/>
            <person name="Gross H."/>
        </authorList>
    </citation>
    <scope>NUCLEOTIDE SEQUENCE [LARGE SCALE GENOMIC DNA]</scope>
    <source>
        <strain evidence="1 2">ACM 3522</strain>
    </source>
</reference>